<evidence type="ECO:0000256" key="13">
    <source>
        <dbReference type="PROSITE-ProRule" id="PRU01015"/>
    </source>
</evidence>
<dbReference type="RefSeq" id="XP_028658543.1">
    <property type="nucleotide sequence ID" value="XM_028802710.2"/>
</dbReference>
<comment type="catalytic activity">
    <reaction evidence="9">
        <text>L-arginyl-[protein] + 2 S-adenosyl-L-methionine = N(omega),N(omega)'-dimethyl-L-arginyl-[protein] + 2 S-adenosyl-L-homocysteine + 2 H(+)</text>
        <dbReference type="Rhea" id="RHEA:48108"/>
        <dbReference type="Rhea" id="RHEA-COMP:10532"/>
        <dbReference type="Rhea" id="RHEA-COMP:11992"/>
        <dbReference type="ChEBI" id="CHEBI:15378"/>
        <dbReference type="ChEBI" id="CHEBI:29965"/>
        <dbReference type="ChEBI" id="CHEBI:57856"/>
        <dbReference type="ChEBI" id="CHEBI:59789"/>
        <dbReference type="ChEBI" id="CHEBI:88221"/>
        <dbReference type="EC" id="2.1.1.320"/>
    </reaction>
</comment>
<evidence type="ECO:0000256" key="10">
    <source>
        <dbReference type="ARBA" id="ARBA00069513"/>
    </source>
</evidence>
<keyword evidence="5 13" id="KW-0808">Transferase</keyword>
<dbReference type="AlphaFoldDB" id="A0A8C4X6S3"/>
<dbReference type="InterPro" id="IPR029063">
    <property type="entry name" value="SAM-dependent_MTases_sf"/>
</dbReference>
<dbReference type="FunFam" id="1.25.40.10:FF:000138">
    <property type="entry name" value="Protein arginine methyltransferase 9"/>
    <property type="match status" value="1"/>
</dbReference>
<dbReference type="GO" id="GO:0035243">
    <property type="term" value="F:protein-arginine omega-N symmetric methyltransferase activity"/>
    <property type="evidence" value="ECO:0007669"/>
    <property type="project" value="UniProtKB-EC"/>
</dbReference>
<keyword evidence="6 13" id="KW-0949">S-adenosyl-L-methionine</keyword>
<keyword evidence="17" id="KW-1185">Reference proteome</keyword>
<dbReference type="GO" id="GO:0042054">
    <property type="term" value="F:histone methyltransferase activity"/>
    <property type="evidence" value="ECO:0007669"/>
    <property type="project" value="TreeGrafter"/>
</dbReference>
<dbReference type="InterPro" id="IPR019734">
    <property type="entry name" value="TPR_rpt"/>
</dbReference>
<sequence length="853" mass="94569">MPGGSTRPHRGRRPRRSAGAQAARNELVSQSLESAQQCLVNRDYGTAFAHYLLVLSLAPALKDFVKESFRFTLFKWADVLGSLSRIQDLFDCYEQALELFPDDEVILNSMGEHLFRMGFKDEAAGHFYKALKLKPDFTEAKENFYRVANWLVERWHFLMLNDKKRNMKYQQAIQKAVKAGCDTVLDIGTGTGLLSMFAKKAGASKVYACELSKTMYELACEVVSANEMEGEIDVMHIKSLDMEIPKHIPSRVSLVVTETVDAGLFGEGIVESLVHAWKHLLLPSQGQMGCSGQVGRVIPAMATVFGMAVECPEIRRHHRVGVQQVGGVCLEGAVCLHGPVNYNSDDGDSEEPYTTERMSRVPGGYTPLSEPFQVMTVNFNKPEELEGLCCQKPYRITVPVSKSGIFDAIISWFVLHLDEETSLSTGPEEETCWEQAVYPVRNSPLNKSEYLVQPKDSFIVEVSCQDAYLRIGSISFIKEGPQTNVDNAGTSEAELCSALASLQTTQARTPQPPCILESSEIALLNNLHYHDGFKRALGKLVSSLSARCESQGRTLDANSSRDCGKSQTEQRSSVTPDPLYVLDVSEGFSVLSLIAAKLGRVKAYSSVEKEQHQTALKILAEANGVSREMLQFWMSHLEEDTAILQRPTTDKLWSAVILDCVETSGLIREELLEKAALARCLLEPGGRIFPERIVMYGMLVDSYVLLQESAVQGPEPTLGLRVAPYINRFTVPVHIFVDLTTLPSVHLSQPVELFSLDLMYPGSNCRSREVTVRVCAPGRVTAVPFWYDVHLDDEICSSTLAKDSHWKQAAALLNEPIQVREGDRVVLCVCHHKSSISITARRQETGDPGGAFL</sequence>
<dbReference type="PANTHER" id="PTHR11006">
    <property type="entry name" value="PROTEIN ARGININE N-METHYLTRANSFERASE"/>
    <property type="match status" value="1"/>
</dbReference>
<dbReference type="GO" id="GO:0005737">
    <property type="term" value="C:cytoplasm"/>
    <property type="evidence" value="ECO:0007669"/>
    <property type="project" value="UniProtKB-SubCell"/>
</dbReference>
<dbReference type="Gene3D" id="1.25.40.10">
    <property type="entry name" value="Tetratricopeptide repeat domain"/>
    <property type="match status" value="1"/>
</dbReference>
<keyword evidence="3" id="KW-0963">Cytoplasm</keyword>
<dbReference type="Proteomes" id="UP000694620">
    <property type="component" value="Chromosome 5"/>
</dbReference>
<evidence type="ECO:0000256" key="4">
    <source>
        <dbReference type="ARBA" id="ARBA00022603"/>
    </source>
</evidence>
<dbReference type="GeneID" id="114652349"/>
<keyword evidence="8 12" id="KW-0802">TPR repeat</keyword>
<evidence type="ECO:0000256" key="5">
    <source>
        <dbReference type="ARBA" id="ARBA00022679"/>
    </source>
</evidence>
<evidence type="ECO:0000256" key="7">
    <source>
        <dbReference type="ARBA" id="ARBA00022737"/>
    </source>
</evidence>
<evidence type="ECO:0000256" key="14">
    <source>
        <dbReference type="SAM" id="MobiDB-lite"/>
    </source>
</evidence>
<dbReference type="Pfam" id="PF06325">
    <property type="entry name" value="PrmA"/>
    <property type="match status" value="1"/>
</dbReference>
<dbReference type="OrthoDB" id="5980806at2759"/>
<dbReference type="RefSeq" id="XP_028658545.1">
    <property type="nucleotide sequence ID" value="XM_028802712.2"/>
</dbReference>
<feature type="region of interest" description="Disordered" evidence="14">
    <location>
        <begin position="1"/>
        <end position="21"/>
    </location>
</feature>
<keyword evidence="4 13" id="KW-0489">Methyltransferase</keyword>
<evidence type="ECO:0000256" key="1">
    <source>
        <dbReference type="ARBA" id="ARBA00004496"/>
    </source>
</evidence>
<feature type="compositionally biased region" description="Basic residues" evidence="14">
    <location>
        <begin position="7"/>
        <end position="16"/>
    </location>
</feature>
<name>A0A8C4X6S3_ERPCA</name>
<feature type="repeat" description="TPR" evidence="12">
    <location>
        <begin position="104"/>
        <end position="137"/>
    </location>
</feature>
<dbReference type="SUPFAM" id="SSF48452">
    <property type="entry name" value="TPR-like"/>
    <property type="match status" value="1"/>
</dbReference>
<evidence type="ECO:0000313" key="16">
    <source>
        <dbReference type="Ensembl" id="ENSECRP00000008910.1"/>
    </source>
</evidence>
<protein>
    <recommendedName>
        <fullName evidence="10">Protein arginine N-methyltransferase 9</fullName>
        <ecNumber evidence="2">2.1.1.320</ecNumber>
    </recommendedName>
    <alternativeName>
        <fullName evidence="11">Protein arginine N-methyltransferase 10</fullName>
    </alternativeName>
</protein>
<reference evidence="16" key="1">
    <citation type="submission" date="2021-06" db="EMBL/GenBank/DDBJ databases">
        <authorList>
            <consortium name="Wellcome Sanger Institute Data Sharing"/>
        </authorList>
    </citation>
    <scope>NUCLEOTIDE SEQUENCE [LARGE SCALE GENOMIC DNA]</scope>
</reference>
<evidence type="ECO:0000256" key="11">
    <source>
        <dbReference type="ARBA" id="ARBA00076152"/>
    </source>
</evidence>
<dbReference type="PROSITE" id="PS50005">
    <property type="entry name" value="TPR"/>
    <property type="match status" value="1"/>
</dbReference>
<comment type="subcellular location">
    <subcellularLocation>
        <location evidence="1">Cytoplasm</location>
    </subcellularLocation>
</comment>
<accession>A0A8C4X6S3</accession>
<reference evidence="16" key="2">
    <citation type="submission" date="2025-08" db="UniProtKB">
        <authorList>
            <consortium name="Ensembl"/>
        </authorList>
    </citation>
    <scope>IDENTIFICATION</scope>
</reference>
<gene>
    <name evidence="16" type="primary">PRMT9</name>
    <name evidence="16" type="synonym">prmt9</name>
</gene>
<dbReference type="InterPro" id="IPR011990">
    <property type="entry name" value="TPR-like_helical_dom_sf"/>
</dbReference>
<dbReference type="GO" id="GO:0032259">
    <property type="term" value="P:methylation"/>
    <property type="evidence" value="ECO:0007669"/>
    <property type="project" value="UniProtKB-KW"/>
</dbReference>
<dbReference type="GO" id="GO:0005634">
    <property type="term" value="C:nucleus"/>
    <property type="evidence" value="ECO:0007669"/>
    <property type="project" value="TreeGrafter"/>
</dbReference>
<feature type="domain" description="Protein arginine N-methyltransferase" evidence="15">
    <location>
        <begin position="746"/>
        <end position="835"/>
    </location>
</feature>
<dbReference type="GeneTree" id="ENSGT00940000158472"/>
<proteinExistence type="predicted"/>
<dbReference type="Gene3D" id="2.70.160.11">
    <property type="entry name" value="Hnrnp arginine n-methyltransferase1"/>
    <property type="match status" value="2"/>
</dbReference>
<reference evidence="16" key="3">
    <citation type="submission" date="2025-09" db="UniProtKB">
        <authorList>
            <consortium name="Ensembl"/>
        </authorList>
    </citation>
    <scope>IDENTIFICATION</scope>
</reference>
<evidence type="ECO:0000256" key="3">
    <source>
        <dbReference type="ARBA" id="ARBA00022490"/>
    </source>
</evidence>
<dbReference type="PROSITE" id="PS51678">
    <property type="entry name" value="SAM_MT_PRMT"/>
    <property type="match status" value="2"/>
</dbReference>
<dbReference type="FunFam" id="3.40.50.150:FF:000384">
    <property type="entry name" value="Protein arginine methyltransferase 9"/>
    <property type="match status" value="1"/>
</dbReference>
<dbReference type="InterPro" id="IPR055135">
    <property type="entry name" value="PRMT_dom"/>
</dbReference>
<evidence type="ECO:0000313" key="17">
    <source>
        <dbReference type="Proteomes" id="UP000694620"/>
    </source>
</evidence>
<dbReference type="EC" id="2.1.1.320" evidence="2"/>
<evidence type="ECO:0000256" key="6">
    <source>
        <dbReference type="ARBA" id="ARBA00022691"/>
    </source>
</evidence>
<dbReference type="SUPFAM" id="SSF53335">
    <property type="entry name" value="S-adenosyl-L-methionine-dependent methyltransferases"/>
    <property type="match status" value="2"/>
</dbReference>
<dbReference type="PANTHER" id="PTHR11006:SF60">
    <property type="entry name" value="PROTEIN ARGININE N-METHYLTRANSFERASE 9"/>
    <property type="match status" value="1"/>
</dbReference>
<dbReference type="FunFam" id="3.40.50.150:FF:000078">
    <property type="entry name" value="Protein arginine methyltransferase 9"/>
    <property type="match status" value="1"/>
</dbReference>
<dbReference type="CDD" id="cd02440">
    <property type="entry name" value="AdoMet_MTases"/>
    <property type="match status" value="1"/>
</dbReference>
<organism evidence="16 17">
    <name type="scientific">Erpetoichthys calabaricus</name>
    <name type="common">Rope fish</name>
    <name type="synonym">Calamoichthys calabaricus</name>
    <dbReference type="NCBI Taxonomy" id="27687"/>
    <lineage>
        <taxon>Eukaryota</taxon>
        <taxon>Metazoa</taxon>
        <taxon>Chordata</taxon>
        <taxon>Craniata</taxon>
        <taxon>Vertebrata</taxon>
        <taxon>Euteleostomi</taxon>
        <taxon>Actinopterygii</taxon>
        <taxon>Polypteriformes</taxon>
        <taxon>Polypteridae</taxon>
        <taxon>Erpetoichthys</taxon>
    </lineage>
</organism>
<dbReference type="FunFam" id="2.70.160.11:FF:000006">
    <property type="entry name" value="Protein arginine methyltransferase 9"/>
    <property type="match status" value="1"/>
</dbReference>
<keyword evidence="7" id="KW-0677">Repeat</keyword>
<evidence type="ECO:0000259" key="15">
    <source>
        <dbReference type="Pfam" id="PF22528"/>
    </source>
</evidence>
<evidence type="ECO:0000256" key="2">
    <source>
        <dbReference type="ARBA" id="ARBA00011935"/>
    </source>
</evidence>
<dbReference type="Pfam" id="PF22528">
    <property type="entry name" value="PRMT_C"/>
    <property type="match status" value="1"/>
</dbReference>
<evidence type="ECO:0000256" key="12">
    <source>
        <dbReference type="PROSITE-ProRule" id="PRU00339"/>
    </source>
</evidence>
<evidence type="ECO:0000256" key="8">
    <source>
        <dbReference type="ARBA" id="ARBA00022803"/>
    </source>
</evidence>
<dbReference type="Ensembl" id="ENSECRT00000009058.1">
    <property type="protein sequence ID" value="ENSECRP00000008910.1"/>
    <property type="gene ID" value="ENSECRG00000005989.1"/>
</dbReference>
<dbReference type="CTD" id="90826"/>
<dbReference type="Gene3D" id="3.40.50.150">
    <property type="entry name" value="Vaccinia Virus protein VP39"/>
    <property type="match status" value="2"/>
</dbReference>
<evidence type="ECO:0000256" key="9">
    <source>
        <dbReference type="ARBA" id="ARBA00048612"/>
    </source>
</evidence>
<dbReference type="InterPro" id="IPR025799">
    <property type="entry name" value="Arg_MeTrfase"/>
</dbReference>